<feature type="compositionally biased region" description="Acidic residues" evidence="10">
    <location>
        <begin position="67"/>
        <end position="91"/>
    </location>
</feature>
<dbReference type="GO" id="GO:0000139">
    <property type="term" value="C:Golgi membrane"/>
    <property type="evidence" value="ECO:0007669"/>
    <property type="project" value="UniProtKB-SubCell"/>
</dbReference>
<comment type="caution">
    <text evidence="11">The sequence shown here is derived from an EMBL/GenBank/DDBJ whole genome shotgun (WGS) entry which is preliminary data.</text>
</comment>
<dbReference type="PANTHER" id="PTHR14647">
    <property type="entry name" value="GALACTOSE-3-O-SULFOTRANSFERASE"/>
    <property type="match status" value="1"/>
</dbReference>
<dbReference type="PANTHER" id="PTHR14647:SF87">
    <property type="entry name" value="PUTATIVE-RELATED"/>
    <property type="match status" value="1"/>
</dbReference>
<dbReference type="Proteomes" id="UP000241890">
    <property type="component" value="Unassembled WGS sequence"/>
</dbReference>
<accession>A0A2R5GDQ5</accession>
<feature type="compositionally biased region" description="Basic and acidic residues" evidence="10">
    <location>
        <begin position="52"/>
        <end position="66"/>
    </location>
</feature>
<keyword evidence="3 11" id="KW-0808">Transferase</keyword>
<dbReference type="GO" id="GO:0001733">
    <property type="term" value="F:galactosylceramide sulfotransferase activity"/>
    <property type="evidence" value="ECO:0007669"/>
    <property type="project" value="InterPro"/>
</dbReference>
<dbReference type="InterPro" id="IPR009729">
    <property type="entry name" value="Gal-3-0_sulfotransfrase"/>
</dbReference>
<keyword evidence="6" id="KW-1133">Transmembrane helix</keyword>
<keyword evidence="12" id="KW-1185">Reference proteome</keyword>
<dbReference type="InterPro" id="IPR027417">
    <property type="entry name" value="P-loop_NTPase"/>
</dbReference>
<evidence type="ECO:0000256" key="2">
    <source>
        <dbReference type="ARBA" id="ARBA00008124"/>
    </source>
</evidence>
<dbReference type="GO" id="GO:0009247">
    <property type="term" value="P:glycolipid biosynthetic process"/>
    <property type="evidence" value="ECO:0007669"/>
    <property type="project" value="InterPro"/>
</dbReference>
<reference evidence="11 12" key="1">
    <citation type="submission" date="2017-12" db="EMBL/GenBank/DDBJ databases">
        <title>Sequencing, de novo assembly and annotation of complete genome of a new Thraustochytrid species, strain FCC1311.</title>
        <authorList>
            <person name="Sedici K."/>
            <person name="Godart F."/>
            <person name="Aiese Cigliano R."/>
            <person name="Sanseverino W."/>
            <person name="Barakat M."/>
            <person name="Ortet P."/>
            <person name="Marechal E."/>
            <person name="Cagnac O."/>
            <person name="Amato A."/>
        </authorList>
    </citation>
    <scope>NUCLEOTIDE SEQUENCE [LARGE SCALE GENOMIC DNA]</scope>
</reference>
<evidence type="ECO:0000256" key="8">
    <source>
        <dbReference type="ARBA" id="ARBA00023136"/>
    </source>
</evidence>
<evidence type="ECO:0000313" key="11">
    <source>
        <dbReference type="EMBL" id="GBG29060.1"/>
    </source>
</evidence>
<dbReference type="Gene3D" id="3.40.50.300">
    <property type="entry name" value="P-loop containing nucleotide triphosphate hydrolases"/>
    <property type="match status" value="1"/>
</dbReference>
<feature type="region of interest" description="Disordered" evidence="10">
    <location>
        <begin position="51"/>
        <end position="124"/>
    </location>
</feature>
<dbReference type="AlphaFoldDB" id="A0A2R5GDQ5"/>
<proteinExistence type="inferred from homology"/>
<name>A0A2R5GDQ5_9STRA</name>
<organism evidence="11 12">
    <name type="scientific">Hondaea fermentalgiana</name>
    <dbReference type="NCBI Taxonomy" id="2315210"/>
    <lineage>
        <taxon>Eukaryota</taxon>
        <taxon>Sar</taxon>
        <taxon>Stramenopiles</taxon>
        <taxon>Bigyra</taxon>
        <taxon>Labyrinthulomycetes</taxon>
        <taxon>Thraustochytrida</taxon>
        <taxon>Thraustochytriidae</taxon>
        <taxon>Hondaea</taxon>
    </lineage>
</organism>
<evidence type="ECO:0000256" key="5">
    <source>
        <dbReference type="ARBA" id="ARBA00022968"/>
    </source>
</evidence>
<dbReference type="EMBL" id="BEYU01000052">
    <property type="protein sequence ID" value="GBG29060.1"/>
    <property type="molecule type" value="Genomic_DNA"/>
</dbReference>
<protein>
    <submittedName>
        <fullName evidence="11">Galactose-3-O-sulfotransferase 3</fullName>
    </submittedName>
</protein>
<dbReference type="OrthoDB" id="514299at2759"/>
<feature type="compositionally biased region" description="Low complexity" evidence="10">
    <location>
        <begin position="94"/>
        <end position="106"/>
    </location>
</feature>
<keyword evidence="5" id="KW-0735">Signal-anchor</keyword>
<keyword evidence="4" id="KW-0812">Transmembrane</keyword>
<comment type="subcellular location">
    <subcellularLocation>
        <location evidence="1">Golgi apparatus membrane</location>
        <topology evidence="1">Single-pass type II membrane protein</topology>
    </subcellularLocation>
</comment>
<comment type="similarity">
    <text evidence="2">Belongs to the galactose-3-O-sulfotransferase family.</text>
</comment>
<evidence type="ECO:0000313" key="12">
    <source>
        <dbReference type="Proteomes" id="UP000241890"/>
    </source>
</evidence>
<keyword evidence="9" id="KW-0325">Glycoprotein</keyword>
<evidence type="ECO:0000256" key="10">
    <source>
        <dbReference type="SAM" id="MobiDB-lite"/>
    </source>
</evidence>
<evidence type="ECO:0000256" key="3">
    <source>
        <dbReference type="ARBA" id="ARBA00022679"/>
    </source>
</evidence>
<keyword evidence="7" id="KW-0333">Golgi apparatus</keyword>
<gene>
    <name evidence="11" type="ORF">FCC1311_052822</name>
</gene>
<dbReference type="InParanoid" id="A0A2R5GDQ5"/>
<evidence type="ECO:0000256" key="7">
    <source>
        <dbReference type="ARBA" id="ARBA00023034"/>
    </source>
</evidence>
<sequence length="500" mass="55745">MISDPTMAGRGRRALAVAVAFVLACFMVTMMSHGQRDAAIVVTYLVSGEQMGEAKDRAEVDKRDVESGEYEDTETNDGNDEDVWTPEEPTEMDSGSSSGPSSSSSPDAYAVGSSGSLRSKAADGAAPTAQTSVLDTASLAATIKTNKIHQHDPLKKNAGKFGLGDLGRFFDEESIQRNWVRAKADTKALAVEDAEFDLFKSTGPRNLAFIKLHKTGSTSVAASLLRVSREYNKKVLMGRNCNAGESYEMFFLHAPRSKWMEKCLPDTMFVSVLREPAGRFVSLHTWMTNRNYFINLPDRQCDYSGPNPDPKPIKKGPYKCRDDAARHEYVRDKFVAYLESMSPSARPCEPCTWLNPPEEVPRPASPAAIVKRAEERFSLLGVTKHMDAFLLLLALRFDWSVEAILYEKCKQQHKAGIRASDFDNDPVIKDKLEAVTSRERQVYDPIEARFEAYLARLGPGFHDLLADFKRGLQKYHTELKSSRGTNQDRWISASSKSMYC</sequence>
<keyword evidence="8" id="KW-0472">Membrane</keyword>
<evidence type="ECO:0000256" key="1">
    <source>
        <dbReference type="ARBA" id="ARBA00004323"/>
    </source>
</evidence>
<evidence type="ECO:0000256" key="4">
    <source>
        <dbReference type="ARBA" id="ARBA00022692"/>
    </source>
</evidence>
<evidence type="ECO:0000256" key="9">
    <source>
        <dbReference type="ARBA" id="ARBA00023180"/>
    </source>
</evidence>
<evidence type="ECO:0000256" key="6">
    <source>
        <dbReference type="ARBA" id="ARBA00022989"/>
    </source>
</evidence>